<feature type="domain" description="Cyclin-dependent kinase inhibitor" evidence="4">
    <location>
        <begin position="35"/>
        <end position="60"/>
    </location>
</feature>
<keyword evidence="6" id="KW-1185">Reference proteome</keyword>
<evidence type="ECO:0000313" key="5">
    <source>
        <dbReference type="EMBL" id="KAK8730870.1"/>
    </source>
</evidence>
<evidence type="ECO:0000256" key="2">
    <source>
        <dbReference type="ARBA" id="ARBA00023013"/>
    </source>
</evidence>
<protein>
    <recommendedName>
        <fullName evidence="4">Cyclin-dependent kinase inhibitor domain-containing protein</fullName>
    </recommendedName>
</protein>
<dbReference type="GO" id="GO:0005634">
    <property type="term" value="C:nucleus"/>
    <property type="evidence" value="ECO:0007669"/>
    <property type="project" value="InterPro"/>
</dbReference>
<gene>
    <name evidence="5" type="ORF">OTU49_007666</name>
</gene>
<evidence type="ECO:0000259" key="4">
    <source>
        <dbReference type="Pfam" id="PF02234"/>
    </source>
</evidence>
<accession>A0AAW0WTS7</accession>
<keyword evidence="2" id="KW-0649">Protein kinase inhibitor</keyword>
<dbReference type="AlphaFoldDB" id="A0AAW0WTS7"/>
<dbReference type="InterPro" id="IPR003175">
    <property type="entry name" value="CDI_dom"/>
</dbReference>
<evidence type="ECO:0000313" key="6">
    <source>
        <dbReference type="Proteomes" id="UP001445076"/>
    </source>
</evidence>
<name>A0AAW0WTS7_CHEQU</name>
<comment type="caution">
    <text evidence="5">The sequence shown here is derived from an EMBL/GenBank/DDBJ whole genome shotgun (WGS) entry which is preliminary data.</text>
</comment>
<dbReference type="Gene3D" id="4.10.365.10">
    <property type="entry name" value="p27"/>
    <property type="match status" value="1"/>
</dbReference>
<feature type="region of interest" description="Disordered" evidence="3">
    <location>
        <begin position="63"/>
        <end position="87"/>
    </location>
</feature>
<dbReference type="GO" id="GO:0004861">
    <property type="term" value="F:cyclin-dependent protein serine/threonine kinase inhibitor activity"/>
    <property type="evidence" value="ECO:0007669"/>
    <property type="project" value="InterPro"/>
</dbReference>
<feature type="compositionally biased region" description="Polar residues" evidence="3">
    <location>
        <begin position="71"/>
        <end position="87"/>
    </location>
</feature>
<dbReference type="InterPro" id="IPR044898">
    <property type="entry name" value="CDI_dom_sf"/>
</dbReference>
<sequence>MFFKKTSARRALSELGVNDSKANLRMAEALFTITAEHFMKKWNFDPVRCRPLPSGRYQWTPAKPVKKHRLSQASQKEIPQETSLGDLSTSACQDTADVCRFLGQPDEESRFQGDNFEDVREIEYATALPTVHQLPLTPRKTHRRKEPHTPKTLQCKITDYGRQRKRLHSCSKSEDQVESDPITPRKKLALSPSTPSK</sequence>
<feature type="region of interest" description="Disordered" evidence="3">
    <location>
        <begin position="132"/>
        <end position="197"/>
    </location>
</feature>
<dbReference type="Pfam" id="PF02234">
    <property type="entry name" value="CDI"/>
    <property type="match status" value="1"/>
</dbReference>
<evidence type="ECO:0000256" key="3">
    <source>
        <dbReference type="SAM" id="MobiDB-lite"/>
    </source>
</evidence>
<dbReference type="Proteomes" id="UP001445076">
    <property type="component" value="Unassembled WGS sequence"/>
</dbReference>
<dbReference type="GO" id="GO:0051726">
    <property type="term" value="P:regulation of cell cycle"/>
    <property type="evidence" value="ECO:0007669"/>
    <property type="project" value="InterPro"/>
</dbReference>
<proteinExistence type="inferred from homology"/>
<comment type="similarity">
    <text evidence="1">Belongs to the CDI family.</text>
</comment>
<evidence type="ECO:0000256" key="1">
    <source>
        <dbReference type="ARBA" id="ARBA00006726"/>
    </source>
</evidence>
<reference evidence="5 6" key="1">
    <citation type="journal article" date="2024" name="BMC Genomics">
        <title>Genome assembly of redclaw crayfish (Cherax quadricarinatus) provides insights into its immune adaptation and hypoxia tolerance.</title>
        <authorList>
            <person name="Liu Z."/>
            <person name="Zheng J."/>
            <person name="Li H."/>
            <person name="Fang K."/>
            <person name="Wang S."/>
            <person name="He J."/>
            <person name="Zhou D."/>
            <person name="Weng S."/>
            <person name="Chi M."/>
            <person name="Gu Z."/>
            <person name="He J."/>
            <person name="Li F."/>
            <person name="Wang M."/>
        </authorList>
    </citation>
    <scope>NUCLEOTIDE SEQUENCE [LARGE SCALE GENOMIC DNA]</scope>
    <source>
        <strain evidence="5">ZL_2023a</strain>
    </source>
</reference>
<organism evidence="5 6">
    <name type="scientific">Cherax quadricarinatus</name>
    <name type="common">Australian red claw crayfish</name>
    <dbReference type="NCBI Taxonomy" id="27406"/>
    <lineage>
        <taxon>Eukaryota</taxon>
        <taxon>Metazoa</taxon>
        <taxon>Ecdysozoa</taxon>
        <taxon>Arthropoda</taxon>
        <taxon>Crustacea</taxon>
        <taxon>Multicrustacea</taxon>
        <taxon>Malacostraca</taxon>
        <taxon>Eumalacostraca</taxon>
        <taxon>Eucarida</taxon>
        <taxon>Decapoda</taxon>
        <taxon>Pleocyemata</taxon>
        <taxon>Astacidea</taxon>
        <taxon>Parastacoidea</taxon>
        <taxon>Parastacidae</taxon>
        <taxon>Cherax</taxon>
    </lineage>
</organism>
<dbReference type="EMBL" id="JARKIK010000062">
    <property type="protein sequence ID" value="KAK8730870.1"/>
    <property type="molecule type" value="Genomic_DNA"/>
</dbReference>